<dbReference type="AlphaFoldDB" id="A0A368NZA5"/>
<organism evidence="2 3">
    <name type="scientific">Agrobacterium vitis</name>
    <name type="common">Rhizobium vitis</name>
    <dbReference type="NCBI Taxonomy" id="373"/>
    <lineage>
        <taxon>Bacteria</taxon>
        <taxon>Pseudomonadati</taxon>
        <taxon>Pseudomonadota</taxon>
        <taxon>Alphaproteobacteria</taxon>
        <taxon>Hyphomicrobiales</taxon>
        <taxon>Rhizobiaceae</taxon>
        <taxon>Rhizobium/Agrobacterium group</taxon>
        <taxon>Agrobacterium</taxon>
    </lineage>
</organism>
<reference evidence="2 3" key="1">
    <citation type="submission" date="2018-08" db="EMBL/GenBank/DDBJ databases">
        <title>Genome sequencing of Agrobacterium vitis strain ICMP 10754.</title>
        <authorList>
            <person name="Visnovsky S.B."/>
            <person name="Pitman A.R."/>
        </authorList>
    </citation>
    <scope>NUCLEOTIDE SEQUENCE [LARGE SCALE GENOMIC DNA]</scope>
    <source>
        <strain evidence="2 3">ICMP 10754</strain>
    </source>
</reference>
<sequence length="137" mass="14202">MAINQDMMSANEEQTFSKGLKPGVTVAMIALAVAYLGFLFGAPLPAPLGAHGSALLHAPQQTQHLAARENGSRAVALASRPDPRVPVPPPVAVVSLGAEHFLLVGRSSVQRIVRSSPLVSGRISRANLARAPPSLSA</sequence>
<evidence type="ECO:0000313" key="3">
    <source>
        <dbReference type="Proteomes" id="UP000436911"/>
    </source>
</evidence>
<evidence type="ECO:0000256" key="1">
    <source>
        <dbReference type="SAM" id="Phobius"/>
    </source>
</evidence>
<evidence type="ECO:0000313" key="2">
    <source>
        <dbReference type="EMBL" id="KAA3527837.1"/>
    </source>
</evidence>
<comment type="caution">
    <text evidence="2">The sequence shown here is derived from an EMBL/GenBank/DDBJ whole genome shotgun (WGS) entry which is preliminary data.</text>
</comment>
<keyword evidence="1" id="KW-1133">Transmembrane helix</keyword>
<accession>A0A368NZA5</accession>
<gene>
    <name evidence="2" type="ORF">DXT89_11205</name>
</gene>
<keyword evidence="1" id="KW-0812">Transmembrane</keyword>
<dbReference type="Proteomes" id="UP000436911">
    <property type="component" value="Unassembled WGS sequence"/>
</dbReference>
<proteinExistence type="predicted"/>
<keyword evidence="1" id="KW-0472">Membrane</keyword>
<feature type="transmembrane region" description="Helical" evidence="1">
    <location>
        <begin position="20"/>
        <end position="40"/>
    </location>
</feature>
<protein>
    <submittedName>
        <fullName evidence="2">Uncharacterized protein</fullName>
    </submittedName>
</protein>
<name>A0A368NZA5_AGRVI</name>
<dbReference type="EMBL" id="QUSG01000005">
    <property type="protein sequence ID" value="KAA3527837.1"/>
    <property type="molecule type" value="Genomic_DNA"/>
</dbReference>